<dbReference type="Pfam" id="PF06314">
    <property type="entry name" value="ADC"/>
    <property type="match status" value="1"/>
</dbReference>
<dbReference type="GO" id="GO:0016829">
    <property type="term" value="F:lyase activity"/>
    <property type="evidence" value="ECO:0007669"/>
    <property type="project" value="InterPro"/>
</dbReference>
<name>A0A9P4L678_9PLEO</name>
<keyword evidence="2" id="KW-1185">Reference proteome</keyword>
<dbReference type="GeneID" id="63846235"/>
<dbReference type="SUPFAM" id="SSF160104">
    <property type="entry name" value="Acetoacetate decarboxylase-like"/>
    <property type="match status" value="1"/>
</dbReference>
<comment type="caution">
    <text evidence="1">The sequence shown here is derived from an EMBL/GenBank/DDBJ whole genome shotgun (WGS) entry which is preliminary data.</text>
</comment>
<dbReference type="RefSeq" id="XP_040785645.1">
    <property type="nucleotide sequence ID" value="XM_040928983.1"/>
</dbReference>
<dbReference type="OrthoDB" id="10248817at2759"/>
<sequence length="249" mass="27426">MAPGSLSVSNNPIPAFAPPYTTETNDFADVSLLIVTYRTSLEDVRSLVPEFLELEEEPLVTAMIVTYEMSTVGAYNEYVHQVEVVYDGKKYDYFLSLILNNEAAIFSGREQFGFPKTFGKVTLERNTGTGLLLGQVEKPEGLAVANFGFAPLKKLSEMPKPDTPKQGLNLRIIPSPIAGAPASLKELIPSNFEVTGGSVWLGRGSISFPNTMEHHPLYRVRVLRYENSVYIHKASGILHAPTAIFTVKD</sequence>
<reference evidence="1" key="1">
    <citation type="submission" date="2020-01" db="EMBL/GenBank/DDBJ databases">
        <authorList>
            <consortium name="DOE Joint Genome Institute"/>
            <person name="Haridas S."/>
            <person name="Albert R."/>
            <person name="Binder M."/>
            <person name="Bloem J."/>
            <person name="Labutti K."/>
            <person name="Salamov A."/>
            <person name="Andreopoulos B."/>
            <person name="Baker S.E."/>
            <person name="Barry K."/>
            <person name="Bills G."/>
            <person name="Bluhm B.H."/>
            <person name="Cannon C."/>
            <person name="Castanera R."/>
            <person name="Culley D.E."/>
            <person name="Daum C."/>
            <person name="Ezra D."/>
            <person name="Gonzalez J.B."/>
            <person name="Henrissat B."/>
            <person name="Kuo A."/>
            <person name="Liang C."/>
            <person name="Lipzen A."/>
            <person name="Lutzoni F."/>
            <person name="Magnuson J."/>
            <person name="Mondo S."/>
            <person name="Nolan M."/>
            <person name="Ohm R."/>
            <person name="Pangilinan J."/>
            <person name="Park H.-J."/>
            <person name="Ramirez L."/>
            <person name="Alfaro M."/>
            <person name="Sun H."/>
            <person name="Tritt A."/>
            <person name="Yoshinaga Y."/>
            <person name="Zwiers L.-H."/>
            <person name="Turgeon B.G."/>
            <person name="Goodwin S.B."/>
            <person name="Spatafora J.W."/>
            <person name="Crous P.W."/>
            <person name="Grigoriev I.V."/>
        </authorList>
    </citation>
    <scope>NUCLEOTIDE SEQUENCE</scope>
    <source>
        <strain evidence="1">CBS 394.84</strain>
    </source>
</reference>
<proteinExistence type="predicted"/>
<evidence type="ECO:0000313" key="1">
    <source>
        <dbReference type="EMBL" id="KAF1843082.1"/>
    </source>
</evidence>
<accession>A0A9P4L678</accession>
<organism evidence="1 2">
    <name type="scientific">Cucurbitaria berberidis CBS 394.84</name>
    <dbReference type="NCBI Taxonomy" id="1168544"/>
    <lineage>
        <taxon>Eukaryota</taxon>
        <taxon>Fungi</taxon>
        <taxon>Dikarya</taxon>
        <taxon>Ascomycota</taxon>
        <taxon>Pezizomycotina</taxon>
        <taxon>Dothideomycetes</taxon>
        <taxon>Pleosporomycetidae</taxon>
        <taxon>Pleosporales</taxon>
        <taxon>Pleosporineae</taxon>
        <taxon>Cucurbitariaceae</taxon>
        <taxon>Cucurbitaria</taxon>
    </lineage>
</organism>
<dbReference type="InterPro" id="IPR023375">
    <property type="entry name" value="ADC_dom_sf"/>
</dbReference>
<evidence type="ECO:0000313" key="2">
    <source>
        <dbReference type="Proteomes" id="UP000800039"/>
    </source>
</evidence>
<dbReference type="Proteomes" id="UP000800039">
    <property type="component" value="Unassembled WGS sequence"/>
</dbReference>
<dbReference type="EMBL" id="ML976617">
    <property type="protein sequence ID" value="KAF1843082.1"/>
    <property type="molecule type" value="Genomic_DNA"/>
</dbReference>
<gene>
    <name evidence="1" type="ORF">K460DRAFT_287665</name>
</gene>
<protein>
    <submittedName>
        <fullName evidence="1">Acetoacetate decarboxylase</fullName>
    </submittedName>
</protein>
<dbReference type="InterPro" id="IPR010451">
    <property type="entry name" value="Acetoacetate_decarboxylase"/>
</dbReference>
<dbReference type="Gene3D" id="2.40.400.10">
    <property type="entry name" value="Acetoacetate decarboxylase-like"/>
    <property type="match status" value="1"/>
</dbReference>
<dbReference type="AlphaFoldDB" id="A0A9P4L678"/>